<proteinExistence type="predicted"/>
<dbReference type="PROSITE" id="PS51257">
    <property type="entry name" value="PROKAR_LIPOPROTEIN"/>
    <property type="match status" value="1"/>
</dbReference>
<keyword evidence="4" id="KW-0564">Palmitate</keyword>
<evidence type="ECO:0000256" key="5">
    <source>
        <dbReference type="ARBA" id="ARBA00023288"/>
    </source>
</evidence>
<evidence type="ECO:0000256" key="3">
    <source>
        <dbReference type="ARBA" id="ARBA00023136"/>
    </source>
</evidence>
<dbReference type="EMBL" id="JAHZIJ010000007">
    <property type="protein sequence ID" value="MBW7475431.1"/>
    <property type="molecule type" value="Genomic_DNA"/>
</dbReference>
<dbReference type="Proteomes" id="UP000812277">
    <property type="component" value="Unassembled WGS sequence"/>
</dbReference>
<organism evidence="7 8">
    <name type="scientific">Paenibacillus oenotherae</name>
    <dbReference type="NCBI Taxonomy" id="1435645"/>
    <lineage>
        <taxon>Bacteria</taxon>
        <taxon>Bacillati</taxon>
        <taxon>Bacillota</taxon>
        <taxon>Bacilli</taxon>
        <taxon>Bacillales</taxon>
        <taxon>Paenibacillaceae</taxon>
        <taxon>Paenibacillus</taxon>
    </lineage>
</organism>
<reference evidence="7 8" key="1">
    <citation type="submission" date="2021-07" db="EMBL/GenBank/DDBJ databases">
        <title>Paenibacillus radiodurans sp. nov., isolated from the southeastern edge of Tengger Desert.</title>
        <authorList>
            <person name="Zhang G."/>
        </authorList>
    </citation>
    <scope>NUCLEOTIDE SEQUENCE [LARGE SCALE GENOMIC DNA]</scope>
    <source>
        <strain evidence="7 8">DT7-4</strain>
    </source>
</reference>
<sequence length="459" mass="50782">MKPYKKSFVMLISLTLVFSLVLAACGNNNAANNSGNDKKLGNTTDNTSGEEIDWKTVKADIRFVYPGTSESEKLFAETFKDAMKEKYPNVNIEFMYLSWADMEKKISVMINTGDVPDIATTQDVTNFVQMDGLEDLTPFMERADSTVKKDDFLPGTLDYSTIDGGTYAVPATANAFNLMVNEKMLNDAGMKLEELQTWADVEKAAQLMTKDGKYGFGYPLGVARFAFRVPFTAGYSNDVLISDTSEGSKSKYIELLTHFKNLEAYQPKAHLTWGYPEMFRAYSNGEVGMIPAGTFFSSNVYSINPDIINVSRAIPYPKGPSGTKIQTPVANSGFGIYKGSKNKEVAWRLVQELLSPEFNSTQAAILNITAKKETKLEDVIKKAESVYPKAIDGHKRIIEDFMGLVAANGVPMDKIVGQPEMESIVQENMVKLLTDKSDAEETYAAIIKGIDQVKAKYAK</sequence>
<feature type="chain" id="PRO_5045444447" evidence="6">
    <location>
        <begin position="24"/>
        <end position="459"/>
    </location>
</feature>
<evidence type="ECO:0000313" key="8">
    <source>
        <dbReference type="Proteomes" id="UP000812277"/>
    </source>
</evidence>
<evidence type="ECO:0000256" key="2">
    <source>
        <dbReference type="ARBA" id="ARBA00022729"/>
    </source>
</evidence>
<accession>A0ABS7D7C8</accession>
<dbReference type="RefSeq" id="WP_219872679.1">
    <property type="nucleotide sequence ID" value="NZ_JAHZIJ010000007.1"/>
</dbReference>
<dbReference type="PANTHER" id="PTHR43649:SF33">
    <property type="entry name" value="POLYGALACTURONAN_RHAMNOGALACTURONAN-BINDING PROTEIN YTCQ"/>
    <property type="match status" value="1"/>
</dbReference>
<dbReference type="InterPro" id="IPR050490">
    <property type="entry name" value="Bact_solute-bd_prot1"/>
</dbReference>
<gene>
    <name evidence="7" type="ORF">K0T92_11785</name>
</gene>
<keyword evidence="1" id="KW-1003">Cell membrane</keyword>
<keyword evidence="2 6" id="KW-0732">Signal</keyword>
<dbReference type="PANTHER" id="PTHR43649">
    <property type="entry name" value="ARABINOSE-BINDING PROTEIN-RELATED"/>
    <property type="match status" value="1"/>
</dbReference>
<name>A0ABS7D7C8_9BACL</name>
<dbReference type="InterPro" id="IPR006059">
    <property type="entry name" value="SBP"/>
</dbReference>
<protein>
    <submittedName>
        <fullName evidence="7">Extracellular solute-binding protein</fullName>
    </submittedName>
</protein>
<feature type="signal peptide" evidence="6">
    <location>
        <begin position="1"/>
        <end position="23"/>
    </location>
</feature>
<keyword evidence="3" id="KW-0472">Membrane</keyword>
<evidence type="ECO:0000313" key="7">
    <source>
        <dbReference type="EMBL" id="MBW7475431.1"/>
    </source>
</evidence>
<evidence type="ECO:0000256" key="1">
    <source>
        <dbReference type="ARBA" id="ARBA00022475"/>
    </source>
</evidence>
<keyword evidence="5" id="KW-0449">Lipoprotein</keyword>
<dbReference type="Pfam" id="PF01547">
    <property type="entry name" value="SBP_bac_1"/>
    <property type="match status" value="1"/>
</dbReference>
<evidence type="ECO:0000256" key="4">
    <source>
        <dbReference type="ARBA" id="ARBA00023139"/>
    </source>
</evidence>
<comment type="caution">
    <text evidence="7">The sequence shown here is derived from an EMBL/GenBank/DDBJ whole genome shotgun (WGS) entry which is preliminary data.</text>
</comment>
<dbReference type="Gene3D" id="3.40.190.10">
    <property type="entry name" value="Periplasmic binding protein-like II"/>
    <property type="match status" value="1"/>
</dbReference>
<keyword evidence="8" id="KW-1185">Reference proteome</keyword>
<evidence type="ECO:0000256" key="6">
    <source>
        <dbReference type="SAM" id="SignalP"/>
    </source>
</evidence>
<dbReference type="SUPFAM" id="SSF53850">
    <property type="entry name" value="Periplasmic binding protein-like II"/>
    <property type="match status" value="1"/>
</dbReference>